<organism evidence="1 2">
    <name type="scientific">Piscirickettsia salmonis</name>
    <dbReference type="NCBI Taxonomy" id="1238"/>
    <lineage>
        <taxon>Bacteria</taxon>
        <taxon>Pseudomonadati</taxon>
        <taxon>Pseudomonadota</taxon>
        <taxon>Gammaproteobacteria</taxon>
        <taxon>Thiotrichales</taxon>
        <taxon>Piscirickettsiaceae</taxon>
        <taxon>Piscirickettsia</taxon>
    </lineage>
</organism>
<dbReference type="RefSeq" id="WP_032126109.1">
    <property type="nucleotide sequence ID" value="NZ_CP012413.1"/>
</dbReference>
<keyword evidence="2" id="KW-1185">Reference proteome</keyword>
<protein>
    <submittedName>
        <fullName evidence="1">Uncharacterized protein</fullName>
    </submittedName>
</protein>
<evidence type="ECO:0000313" key="2">
    <source>
        <dbReference type="Proteomes" id="UP000422232"/>
    </source>
</evidence>
<reference evidence="1 2" key="1">
    <citation type="submission" date="2019-04" db="EMBL/GenBank/DDBJ databases">
        <title>Complete genome sequencing of Piscirickettsia salmonis strain Psal-009.</title>
        <authorList>
            <person name="Schober I."/>
            <person name="Bunk B."/>
            <person name="Sproer C."/>
            <person name="Carril G.P."/>
            <person name="Riedel T."/>
            <person name="Flores-Herrera P.A."/>
            <person name="Nourdin-Galindo G."/>
            <person name="Marshall S.H."/>
            <person name="Overmann J."/>
        </authorList>
    </citation>
    <scope>NUCLEOTIDE SEQUENCE [LARGE SCALE GENOMIC DNA]</scope>
    <source>
        <strain evidence="1 2">Psal-009</strain>
    </source>
</reference>
<dbReference type="EMBL" id="CP038908">
    <property type="protein sequence ID" value="QGO04768.1"/>
    <property type="molecule type" value="Genomic_DNA"/>
</dbReference>
<dbReference type="GeneID" id="66739587"/>
<sequence length="183" mass="20384">MLSTPWLAAYAAWFFCLVEIEQERTSSLKVAKLFKKEMGLDEHCDLSKEVTIAITVDEFRRKLDALKLPINHSGPRKAAIAQYEAAAVTSFVNYQTGHIDKNCFITELQAAENQCIKVLDDTYSRKLLKVAVNALTLCLTLGIANLINKVNTGEFLFFNQSAETKKMSNISASLTCLPSREAS</sequence>
<gene>
    <name evidence="1" type="ORF">Psal009_00642</name>
</gene>
<dbReference type="Proteomes" id="UP000422232">
    <property type="component" value="Chromosome"/>
</dbReference>
<dbReference type="AlphaFoldDB" id="A0A9Q6PVC2"/>
<proteinExistence type="predicted"/>
<evidence type="ECO:0000313" key="1">
    <source>
        <dbReference type="EMBL" id="QGO04768.1"/>
    </source>
</evidence>
<name>A0A9Q6PVC2_PISSA</name>
<accession>A0A9Q6PVC2</accession>